<dbReference type="Pfam" id="PF00583">
    <property type="entry name" value="Acetyltransf_1"/>
    <property type="match status" value="1"/>
</dbReference>
<dbReference type="InterPro" id="IPR000182">
    <property type="entry name" value="GNAT_dom"/>
</dbReference>
<gene>
    <name evidence="3" type="ORF">A4W93_20415</name>
</gene>
<name>A0A1W6LCR7_9BURK</name>
<dbReference type="EMBL" id="CP015118">
    <property type="protein sequence ID" value="ARN22071.1"/>
    <property type="molecule type" value="Genomic_DNA"/>
</dbReference>
<evidence type="ECO:0000256" key="2">
    <source>
        <dbReference type="ARBA" id="ARBA00023315"/>
    </source>
</evidence>
<dbReference type="PROSITE" id="PS51186">
    <property type="entry name" value="GNAT"/>
    <property type="match status" value="1"/>
</dbReference>
<dbReference type="CDD" id="cd04301">
    <property type="entry name" value="NAT_SF"/>
    <property type="match status" value="1"/>
</dbReference>
<accession>A0A1W6LCR7</accession>
<dbReference type="InterPro" id="IPR016181">
    <property type="entry name" value="Acyl_CoA_acyltransferase"/>
</dbReference>
<keyword evidence="4" id="KW-1185">Reference proteome</keyword>
<dbReference type="PANTHER" id="PTHR43877">
    <property type="entry name" value="AMINOALKYLPHOSPHONATE N-ACETYLTRANSFERASE-RELATED-RELATED"/>
    <property type="match status" value="1"/>
</dbReference>
<evidence type="ECO:0000313" key="3">
    <source>
        <dbReference type="EMBL" id="ARN22071.1"/>
    </source>
</evidence>
<evidence type="ECO:0000256" key="1">
    <source>
        <dbReference type="ARBA" id="ARBA00022679"/>
    </source>
</evidence>
<dbReference type="InterPro" id="IPR050832">
    <property type="entry name" value="Bact_Acetyltransf"/>
</dbReference>
<evidence type="ECO:0000313" key="4">
    <source>
        <dbReference type="Proteomes" id="UP000193427"/>
    </source>
</evidence>
<dbReference type="RefSeq" id="WP_085752369.1">
    <property type="nucleotide sequence ID" value="NZ_BSPR01000006.1"/>
</dbReference>
<dbReference type="PANTHER" id="PTHR43877:SF2">
    <property type="entry name" value="AMINOALKYLPHOSPHONATE N-ACETYLTRANSFERASE-RELATED"/>
    <property type="match status" value="1"/>
</dbReference>
<dbReference type="KEGG" id="rgu:A4W93_20415"/>
<sequence length="154" mass="16812">MKIALEPANQPDVLTLIDELDAYQKPLYPAESHHGIDIDALSQPNVLFAVARDDMGRAVACGALVVGEAYAELKRMYTLPSHRGRGLAKAVLTLLEDTALARGCAVFMLETGYLQPEAIAFYERAGYRRRGPFGDYADDPNSIFMEKPAPGRAA</sequence>
<dbReference type="STRING" id="946333.A4W93_20415"/>
<dbReference type="SUPFAM" id="SSF55729">
    <property type="entry name" value="Acyl-CoA N-acyltransferases (Nat)"/>
    <property type="match status" value="1"/>
</dbReference>
<dbReference type="Gene3D" id="3.40.630.30">
    <property type="match status" value="1"/>
</dbReference>
<keyword evidence="2" id="KW-0012">Acyltransferase</keyword>
<dbReference type="Proteomes" id="UP000193427">
    <property type="component" value="Chromosome"/>
</dbReference>
<organism evidence="3 4">
    <name type="scientific">Piscinibacter gummiphilus</name>
    <dbReference type="NCBI Taxonomy" id="946333"/>
    <lineage>
        <taxon>Bacteria</taxon>
        <taxon>Pseudomonadati</taxon>
        <taxon>Pseudomonadota</taxon>
        <taxon>Betaproteobacteria</taxon>
        <taxon>Burkholderiales</taxon>
        <taxon>Sphaerotilaceae</taxon>
        <taxon>Piscinibacter</taxon>
    </lineage>
</organism>
<dbReference type="OrthoDB" id="9803233at2"/>
<keyword evidence="1 3" id="KW-0808">Transferase</keyword>
<dbReference type="GO" id="GO:0016747">
    <property type="term" value="F:acyltransferase activity, transferring groups other than amino-acyl groups"/>
    <property type="evidence" value="ECO:0007669"/>
    <property type="project" value="InterPro"/>
</dbReference>
<dbReference type="AlphaFoldDB" id="A0A1W6LCR7"/>
<reference evidence="3 4" key="1">
    <citation type="submission" date="2016-04" db="EMBL/GenBank/DDBJ databases">
        <title>Complete genome sequence of natural rubber-degrading, novel Gram-negative bacterium, Rhizobacter gummiphilus strain NS21.</title>
        <authorList>
            <person name="Tabata M."/>
            <person name="Kasai D."/>
            <person name="Fukuda M."/>
        </authorList>
    </citation>
    <scope>NUCLEOTIDE SEQUENCE [LARGE SCALE GENOMIC DNA]</scope>
    <source>
        <strain evidence="3 4">NS21</strain>
    </source>
</reference>
<protein>
    <submittedName>
        <fullName evidence="3">GCN5 family acetyltransferase</fullName>
    </submittedName>
</protein>
<proteinExistence type="predicted"/>